<keyword evidence="2" id="KW-1185">Reference proteome</keyword>
<protein>
    <submittedName>
        <fullName evidence="1">Class I SAM-dependent methyltransferase</fullName>
        <ecNumber evidence="1">2.1.1.-</ecNumber>
    </submittedName>
</protein>
<reference evidence="1" key="1">
    <citation type="submission" date="2023-08" db="EMBL/GenBank/DDBJ databases">
        <title>Complete genome sequence of Sinorhizobium chiapanecum ITTG S70 isolated from Acaciella angustissima nodules in Chiapas-Mexico.</title>
        <authorList>
            <person name="Rincon-Rosales R."/>
            <person name="Rogel M.A."/>
            <person name="Rincon-Medina C.I."/>
            <person name="Guerrero G."/>
            <person name="Manzano-Gomez L.A."/>
            <person name="Lopez-Lopez A."/>
            <person name="Rincon Molina F.A."/>
            <person name="Martinez-Romero E."/>
        </authorList>
    </citation>
    <scope>NUCLEOTIDE SEQUENCE</scope>
    <source>
        <strain evidence="1">ITTG S70</strain>
        <plasmid evidence="1">pSchITTGS70d</plasmid>
    </source>
</reference>
<dbReference type="GO" id="GO:0032259">
    <property type="term" value="P:methylation"/>
    <property type="evidence" value="ECO:0007669"/>
    <property type="project" value="UniProtKB-KW"/>
</dbReference>
<dbReference type="Gene3D" id="3.40.50.150">
    <property type="entry name" value="Vaccinia Virus protein VP39"/>
    <property type="match status" value="1"/>
</dbReference>
<keyword evidence="1" id="KW-0808">Transferase</keyword>
<dbReference type="Pfam" id="PF13489">
    <property type="entry name" value="Methyltransf_23"/>
    <property type="match status" value="1"/>
</dbReference>
<keyword evidence="1" id="KW-0489">Methyltransferase</keyword>
<name>A0ABZ2BKB2_9HYPH</name>
<organism evidence="1 2">
    <name type="scientific">Sinorhizobium chiapasense</name>
    <dbReference type="NCBI Taxonomy" id="501572"/>
    <lineage>
        <taxon>Bacteria</taxon>
        <taxon>Pseudomonadati</taxon>
        <taxon>Pseudomonadota</taxon>
        <taxon>Alphaproteobacteria</taxon>
        <taxon>Hyphomicrobiales</taxon>
        <taxon>Rhizobiaceae</taxon>
        <taxon>Sinorhizobium/Ensifer group</taxon>
        <taxon>Sinorhizobium</taxon>
    </lineage>
</organism>
<sequence>MPVTRAEFAKQYRNLIEGRSFVEHQDYYKRSIDRFWKAFDKLQMLDLPSHITAIDIGGGIMAVLLSKILGIKSYVGDVNECAAADVQDFGIDFRLVDLTSDEGALDDMFDLVVLQEVIEHLPQPPYVVFQRIMRFLKPNGLLFVTTPNGSRVRNILYMLAGKAVLDNFRYPAPGESLGHQQEYVLPQLIWQLEKAGMVPIFAEQYDDGWKGATQVAHISHLLLKSANVFPHLRSGLMIAARRA</sequence>
<accession>A0ABZ2BKB2</accession>
<proteinExistence type="predicted"/>
<geneLocation type="plasmid" evidence="1 2">
    <name>pSchITTGS70d</name>
</geneLocation>
<gene>
    <name evidence="1" type="ORF">RB548_29825</name>
</gene>
<dbReference type="SUPFAM" id="SSF53335">
    <property type="entry name" value="S-adenosyl-L-methionine-dependent methyltransferases"/>
    <property type="match status" value="1"/>
</dbReference>
<evidence type="ECO:0000313" key="1">
    <source>
        <dbReference type="EMBL" id="WVT06975.1"/>
    </source>
</evidence>
<dbReference type="InterPro" id="IPR029063">
    <property type="entry name" value="SAM-dependent_MTases_sf"/>
</dbReference>
<evidence type="ECO:0000313" key="2">
    <source>
        <dbReference type="Proteomes" id="UP001432360"/>
    </source>
</evidence>
<dbReference type="EC" id="2.1.1.-" evidence="1"/>
<dbReference type="CDD" id="cd02440">
    <property type="entry name" value="AdoMet_MTases"/>
    <property type="match status" value="1"/>
</dbReference>
<dbReference type="EMBL" id="CP133152">
    <property type="protein sequence ID" value="WVT06975.1"/>
    <property type="molecule type" value="Genomic_DNA"/>
</dbReference>
<dbReference type="Proteomes" id="UP001432360">
    <property type="component" value="Plasmid pSchITTGS70d"/>
</dbReference>
<dbReference type="GO" id="GO:0008168">
    <property type="term" value="F:methyltransferase activity"/>
    <property type="evidence" value="ECO:0007669"/>
    <property type="project" value="UniProtKB-KW"/>
</dbReference>
<keyword evidence="1" id="KW-0614">Plasmid</keyword>
<dbReference type="RefSeq" id="WP_331375995.1">
    <property type="nucleotide sequence ID" value="NZ_CP133152.1"/>
</dbReference>